<reference evidence="1" key="1">
    <citation type="submission" date="2020-11" db="EMBL/GenBank/DDBJ databases">
        <authorList>
            <person name="Koelle M."/>
            <person name="Horta M.A.C."/>
            <person name="Nowrousian M."/>
            <person name="Ohm R.A."/>
            <person name="Benz P."/>
            <person name="Pilgard A."/>
        </authorList>
    </citation>
    <scope>NUCLEOTIDE SEQUENCE</scope>
    <source>
        <strain evidence="1">FPRL280</strain>
    </source>
</reference>
<comment type="caution">
    <text evidence="1">The sequence shown here is derived from an EMBL/GenBank/DDBJ whole genome shotgun (WGS) entry which is preliminary data.</text>
</comment>
<proteinExistence type="predicted"/>
<protein>
    <submittedName>
        <fullName evidence="1">Uncharacterized protein</fullName>
    </submittedName>
</protein>
<accession>A0A8H7P3S6</accession>
<sequence length="257" mass="29742">MGLTDAVWDLVTKCWAHEREDRPHMGFVVSQLCDYYNFSVNSDGSISTRVQHGTSFGLIGRQGRYLKKAVPRRALHDYQVERKNTAIRWNMPGPSLADRMRALTLAEEANFPAPVATFYEPSGSRGIGLHTCRRRHHSEYKGIDTPFYLKAGISTLYIDWPTYPIWKKEYDATFFDNGVLTLRELAYDISAQMDMFIHLKLTPNELHEGDATAQDSFRWKLGDDDYDIKLCDIYLVAVDYVGSIIRPIFEFRRKARW</sequence>
<dbReference type="AlphaFoldDB" id="A0A8H7P3S6"/>
<name>A0A8H7P3S6_9APHY</name>
<organism evidence="1 2">
    <name type="scientific">Rhodonia placenta</name>
    <dbReference type="NCBI Taxonomy" id="104341"/>
    <lineage>
        <taxon>Eukaryota</taxon>
        <taxon>Fungi</taxon>
        <taxon>Dikarya</taxon>
        <taxon>Basidiomycota</taxon>
        <taxon>Agaricomycotina</taxon>
        <taxon>Agaricomycetes</taxon>
        <taxon>Polyporales</taxon>
        <taxon>Adustoporiaceae</taxon>
        <taxon>Rhodonia</taxon>
    </lineage>
</organism>
<gene>
    <name evidence="1" type="ORF">IEO21_04708</name>
</gene>
<evidence type="ECO:0000313" key="2">
    <source>
        <dbReference type="Proteomes" id="UP000639403"/>
    </source>
</evidence>
<dbReference type="Proteomes" id="UP000639403">
    <property type="component" value="Unassembled WGS sequence"/>
</dbReference>
<dbReference type="EMBL" id="JADOXO010000073">
    <property type="protein sequence ID" value="KAF9815261.1"/>
    <property type="molecule type" value="Genomic_DNA"/>
</dbReference>
<reference evidence="1" key="2">
    <citation type="journal article" name="Front. Microbiol.">
        <title>Degradative Capacity of Two Strains of Rhodonia placenta: From Phenotype to Genotype.</title>
        <authorList>
            <person name="Kolle M."/>
            <person name="Horta M.A.C."/>
            <person name="Nowrousian M."/>
            <person name="Ohm R.A."/>
            <person name="Benz J.P."/>
            <person name="Pilgard A."/>
        </authorList>
    </citation>
    <scope>NUCLEOTIDE SEQUENCE</scope>
    <source>
        <strain evidence="1">FPRL280</strain>
    </source>
</reference>
<evidence type="ECO:0000313" key="1">
    <source>
        <dbReference type="EMBL" id="KAF9815261.1"/>
    </source>
</evidence>